<dbReference type="GO" id="GO:0008270">
    <property type="term" value="F:zinc ion binding"/>
    <property type="evidence" value="ECO:0007669"/>
    <property type="project" value="UniProtKB-KW"/>
</dbReference>
<dbReference type="PROSITE" id="PS50157">
    <property type="entry name" value="ZINC_FINGER_C2H2_2"/>
    <property type="match status" value="1"/>
</dbReference>
<dbReference type="OrthoDB" id="3437960at2759"/>
<evidence type="ECO:0000259" key="2">
    <source>
        <dbReference type="PROSITE" id="PS50157"/>
    </source>
</evidence>
<keyword evidence="4" id="KW-1185">Reference proteome</keyword>
<evidence type="ECO:0000313" key="4">
    <source>
        <dbReference type="Proteomes" id="UP000649617"/>
    </source>
</evidence>
<dbReference type="InterPro" id="IPR013087">
    <property type="entry name" value="Znf_C2H2_type"/>
</dbReference>
<dbReference type="EMBL" id="CAJNIZ010042888">
    <property type="protein sequence ID" value="CAE7642351.1"/>
    <property type="molecule type" value="Genomic_DNA"/>
</dbReference>
<comment type="caution">
    <text evidence="3">The sequence shown here is derived from an EMBL/GenBank/DDBJ whole genome shotgun (WGS) entry which is preliminary data.</text>
</comment>
<evidence type="ECO:0000313" key="3">
    <source>
        <dbReference type="EMBL" id="CAE7642351.1"/>
    </source>
</evidence>
<feature type="domain" description="C2H2-type" evidence="2">
    <location>
        <begin position="40"/>
        <end position="65"/>
    </location>
</feature>
<organism evidence="3 4">
    <name type="scientific">Symbiodinium pilosum</name>
    <name type="common">Dinoflagellate</name>
    <dbReference type="NCBI Taxonomy" id="2952"/>
    <lineage>
        <taxon>Eukaryota</taxon>
        <taxon>Sar</taxon>
        <taxon>Alveolata</taxon>
        <taxon>Dinophyceae</taxon>
        <taxon>Suessiales</taxon>
        <taxon>Symbiodiniaceae</taxon>
        <taxon>Symbiodinium</taxon>
    </lineage>
</organism>
<dbReference type="Gene3D" id="3.30.160.60">
    <property type="entry name" value="Classic Zinc Finger"/>
    <property type="match status" value="1"/>
</dbReference>
<dbReference type="Proteomes" id="UP000649617">
    <property type="component" value="Unassembled WGS sequence"/>
</dbReference>
<keyword evidence="1" id="KW-0862">Zinc</keyword>
<keyword evidence="1" id="KW-0863">Zinc-finger</keyword>
<name>A0A812VLG6_SYMPI</name>
<proteinExistence type="predicted"/>
<accession>A0A812VLG6</accession>
<keyword evidence="1" id="KW-0479">Metal-binding</keyword>
<evidence type="ECO:0000256" key="1">
    <source>
        <dbReference type="PROSITE-ProRule" id="PRU00042"/>
    </source>
</evidence>
<dbReference type="AlphaFoldDB" id="A0A812VLG6"/>
<reference evidence="3" key="1">
    <citation type="submission" date="2021-02" db="EMBL/GenBank/DDBJ databases">
        <authorList>
            <person name="Dougan E. K."/>
            <person name="Rhodes N."/>
            <person name="Thang M."/>
            <person name="Chan C."/>
        </authorList>
    </citation>
    <scope>NUCLEOTIDE SEQUENCE</scope>
</reference>
<protein>
    <recommendedName>
        <fullName evidence="2">C2H2-type domain-containing protein</fullName>
    </recommendedName>
</protein>
<gene>
    <name evidence="3" type="ORF">SPIL2461_LOCUS17024</name>
</gene>
<sequence>MDIPQLAAREEEAFRELRAARAQRKQANEPKEEKLQLYPRNCPHCSKSFPSSTRYHKHVSYHTAA</sequence>
<dbReference type="PROSITE" id="PS00028">
    <property type="entry name" value="ZINC_FINGER_C2H2_1"/>
    <property type="match status" value="1"/>
</dbReference>
<feature type="non-terminal residue" evidence="3">
    <location>
        <position position="1"/>
    </location>
</feature>